<dbReference type="EC" id="5.2.1.8" evidence="5"/>
<comment type="subunit">
    <text evidence="4">Associated with the spliceosome.</text>
</comment>
<evidence type="ECO:0000256" key="13">
    <source>
        <dbReference type="ARBA" id="ARBA00038509"/>
    </source>
</evidence>
<evidence type="ECO:0000256" key="16">
    <source>
        <dbReference type="ARBA" id="ARBA00071024"/>
    </source>
</evidence>
<keyword evidence="6" id="KW-0963">Cytoplasm</keyword>
<keyword evidence="7" id="KW-0507">mRNA processing</keyword>
<keyword evidence="8" id="KW-0747">Spliceosome</keyword>
<dbReference type="PANTHER" id="PTHR45625">
    <property type="entry name" value="PEPTIDYL-PROLYL CIS-TRANS ISOMERASE-RELATED"/>
    <property type="match status" value="1"/>
</dbReference>
<gene>
    <name evidence="21" type="primary">CWC27</name>
    <name evidence="21" type="ORF">KXV57_008331</name>
</gene>
<comment type="catalytic activity">
    <reaction evidence="1">
        <text>[protein]-peptidylproline (omega=180) = [protein]-peptidylproline (omega=0)</text>
        <dbReference type="Rhea" id="RHEA:16237"/>
        <dbReference type="Rhea" id="RHEA-COMP:10747"/>
        <dbReference type="Rhea" id="RHEA-COMP:10748"/>
        <dbReference type="ChEBI" id="CHEBI:83833"/>
        <dbReference type="ChEBI" id="CHEBI:83834"/>
        <dbReference type="EC" id="5.2.1.8"/>
    </reaction>
</comment>
<dbReference type="PRINTS" id="PR00153">
    <property type="entry name" value="CSAPPISMRASE"/>
</dbReference>
<evidence type="ECO:0000256" key="11">
    <source>
        <dbReference type="ARBA" id="ARBA00023235"/>
    </source>
</evidence>
<dbReference type="SUPFAM" id="SSF50891">
    <property type="entry name" value="Cyclophilin-like"/>
    <property type="match status" value="1"/>
</dbReference>
<evidence type="ECO:0000256" key="2">
    <source>
        <dbReference type="ARBA" id="ARBA00004123"/>
    </source>
</evidence>
<feature type="region of interest" description="Disordered" evidence="19">
    <location>
        <begin position="201"/>
        <end position="395"/>
    </location>
</feature>
<feature type="region of interest" description="Disordered" evidence="19">
    <location>
        <begin position="518"/>
        <end position="559"/>
    </location>
</feature>
<evidence type="ECO:0000256" key="8">
    <source>
        <dbReference type="ARBA" id="ARBA00022728"/>
    </source>
</evidence>
<reference evidence="21" key="1">
    <citation type="submission" date="2021-08" db="EMBL/GenBank/DDBJ databases">
        <title>Global Aspergillus fumigatus from environmental and clinical sources.</title>
        <authorList>
            <person name="Barber A."/>
            <person name="Sae-Ong T."/>
        </authorList>
    </citation>
    <scope>NUCLEOTIDE SEQUENCE</scope>
    <source>
        <strain evidence="21">NRZ-2016-071</strain>
    </source>
</reference>
<dbReference type="PROSITE" id="PS50072">
    <property type="entry name" value="CSA_PPIASE_2"/>
    <property type="match status" value="1"/>
</dbReference>
<evidence type="ECO:0000256" key="19">
    <source>
        <dbReference type="SAM" id="MobiDB-lite"/>
    </source>
</evidence>
<dbReference type="GO" id="GO:0005737">
    <property type="term" value="C:cytoplasm"/>
    <property type="evidence" value="ECO:0007669"/>
    <property type="project" value="UniProtKB-SubCell"/>
</dbReference>
<dbReference type="GO" id="GO:0071013">
    <property type="term" value="C:catalytic step 2 spliceosome"/>
    <property type="evidence" value="ECO:0007669"/>
    <property type="project" value="TreeGrafter"/>
</dbReference>
<dbReference type="Pfam" id="PF00160">
    <property type="entry name" value="Pro_isomerase"/>
    <property type="match status" value="1"/>
</dbReference>
<evidence type="ECO:0000256" key="17">
    <source>
        <dbReference type="ARBA" id="ARBA00082698"/>
    </source>
</evidence>
<evidence type="ECO:0000256" key="15">
    <source>
        <dbReference type="ARBA" id="ARBA00067721"/>
    </source>
</evidence>
<evidence type="ECO:0000313" key="22">
    <source>
        <dbReference type="Proteomes" id="UP000813423"/>
    </source>
</evidence>
<evidence type="ECO:0000256" key="1">
    <source>
        <dbReference type="ARBA" id="ARBA00000971"/>
    </source>
</evidence>
<dbReference type="GO" id="GO:0003755">
    <property type="term" value="F:peptidyl-prolyl cis-trans isomerase activity"/>
    <property type="evidence" value="ECO:0007669"/>
    <property type="project" value="UniProtKB-KW"/>
</dbReference>
<evidence type="ECO:0000256" key="10">
    <source>
        <dbReference type="ARBA" id="ARBA00023187"/>
    </source>
</evidence>
<name>A0A9P8NDZ8_ASPFM</name>
<evidence type="ECO:0000313" key="21">
    <source>
        <dbReference type="EMBL" id="KAH1900732.1"/>
    </source>
</evidence>
<comment type="similarity">
    <text evidence="13">Belongs to the cyclophilin-type PPIase family. CWC27 subfamily.</text>
</comment>
<protein>
    <recommendedName>
        <fullName evidence="16">Peptidyl-prolyl isomerase CWC27</fullName>
        <ecNumber evidence="5">5.2.1.8</ecNumber>
    </recommendedName>
    <alternativeName>
        <fullName evidence="15">Peptidyl-prolyl isomerase cwc27</fullName>
    </alternativeName>
    <alternativeName>
        <fullName evidence="17 18">Rotamase CWC27</fullName>
    </alternativeName>
</protein>
<dbReference type="InterPro" id="IPR020892">
    <property type="entry name" value="Cyclophilin-type_PPIase_CS"/>
</dbReference>
<dbReference type="AlphaFoldDB" id="A0A9P8NDZ8"/>
<dbReference type="InterPro" id="IPR029000">
    <property type="entry name" value="Cyclophilin-like_dom_sf"/>
</dbReference>
<comment type="function">
    <text evidence="14">PPIases accelerate the folding of proteins. It catalyzes the cis-trans isomerization of proline imidic peptide bonds in oligopeptides. Involved in pre-mRNA splicing.</text>
</comment>
<evidence type="ECO:0000256" key="9">
    <source>
        <dbReference type="ARBA" id="ARBA00023110"/>
    </source>
</evidence>
<dbReference type="Proteomes" id="UP000813423">
    <property type="component" value="Unassembled WGS sequence"/>
</dbReference>
<proteinExistence type="inferred from homology"/>
<feature type="compositionally biased region" description="Pro residues" evidence="19">
    <location>
        <begin position="305"/>
        <end position="319"/>
    </location>
</feature>
<evidence type="ECO:0000256" key="7">
    <source>
        <dbReference type="ARBA" id="ARBA00022664"/>
    </source>
</evidence>
<dbReference type="Gene3D" id="2.40.100.10">
    <property type="entry name" value="Cyclophilin-like"/>
    <property type="match status" value="1"/>
</dbReference>
<dbReference type="GO" id="GO:0006457">
    <property type="term" value="P:protein folding"/>
    <property type="evidence" value="ECO:0007669"/>
    <property type="project" value="InterPro"/>
</dbReference>
<evidence type="ECO:0000256" key="6">
    <source>
        <dbReference type="ARBA" id="ARBA00022490"/>
    </source>
</evidence>
<dbReference type="GO" id="GO:0006397">
    <property type="term" value="P:mRNA processing"/>
    <property type="evidence" value="ECO:0007669"/>
    <property type="project" value="UniProtKB-KW"/>
</dbReference>
<evidence type="ECO:0000256" key="14">
    <source>
        <dbReference type="ARBA" id="ARBA00055615"/>
    </source>
</evidence>
<keyword evidence="9" id="KW-0697">Rotamase</keyword>
<feature type="compositionally biased region" description="Basic and acidic residues" evidence="19">
    <location>
        <begin position="261"/>
        <end position="273"/>
    </location>
</feature>
<dbReference type="PROSITE" id="PS00170">
    <property type="entry name" value="CSA_PPIASE_1"/>
    <property type="match status" value="1"/>
</dbReference>
<evidence type="ECO:0000256" key="4">
    <source>
        <dbReference type="ARBA" id="ARBA00011524"/>
    </source>
</evidence>
<dbReference type="InterPro" id="IPR044666">
    <property type="entry name" value="Cyclophilin_A-like"/>
</dbReference>
<feature type="compositionally biased region" description="Polar residues" evidence="19">
    <location>
        <begin position="425"/>
        <end position="442"/>
    </location>
</feature>
<organism evidence="21 22">
    <name type="scientific">Aspergillus fumigatus</name>
    <name type="common">Neosartorya fumigata</name>
    <dbReference type="NCBI Taxonomy" id="746128"/>
    <lineage>
        <taxon>Eukaryota</taxon>
        <taxon>Fungi</taxon>
        <taxon>Dikarya</taxon>
        <taxon>Ascomycota</taxon>
        <taxon>Pezizomycotina</taxon>
        <taxon>Eurotiomycetes</taxon>
        <taxon>Eurotiomycetidae</taxon>
        <taxon>Eurotiales</taxon>
        <taxon>Aspergillaceae</taxon>
        <taxon>Aspergillus</taxon>
        <taxon>Aspergillus subgen. Fumigati</taxon>
    </lineage>
</organism>
<dbReference type="FunFam" id="2.40.100.10:FF:000034">
    <property type="entry name" value="Peptidyl-prolyl isomerase CWC27 protein"/>
    <property type="match status" value="1"/>
</dbReference>
<feature type="compositionally biased region" description="Polar residues" evidence="19">
    <location>
        <begin position="384"/>
        <end position="394"/>
    </location>
</feature>
<evidence type="ECO:0000256" key="12">
    <source>
        <dbReference type="ARBA" id="ARBA00023242"/>
    </source>
</evidence>
<evidence type="ECO:0000256" key="18">
    <source>
        <dbReference type="ARBA" id="ARBA00083804"/>
    </source>
</evidence>
<comment type="caution">
    <text evidence="21">The sequence shown here is derived from an EMBL/GenBank/DDBJ whole genome shotgun (WGS) entry which is preliminary data.</text>
</comment>
<evidence type="ECO:0000256" key="5">
    <source>
        <dbReference type="ARBA" id="ARBA00013194"/>
    </source>
</evidence>
<dbReference type="EMBL" id="JAIBSC010000073">
    <property type="protein sequence ID" value="KAH1900732.1"/>
    <property type="molecule type" value="Genomic_DNA"/>
</dbReference>
<keyword evidence="10" id="KW-0508">mRNA splicing</keyword>
<feature type="domain" description="PPIase cyclophilin-type" evidence="20">
    <location>
        <begin position="18"/>
        <end position="184"/>
    </location>
</feature>
<comment type="subcellular location">
    <subcellularLocation>
        <location evidence="3">Cytoplasm</location>
    </subcellularLocation>
    <subcellularLocation>
        <location evidence="2">Nucleus</location>
    </subcellularLocation>
</comment>
<keyword evidence="11 21" id="KW-0413">Isomerase</keyword>
<feature type="region of interest" description="Disordered" evidence="19">
    <location>
        <begin position="413"/>
        <end position="449"/>
    </location>
</feature>
<keyword evidence="12" id="KW-0539">Nucleus</keyword>
<accession>A0A9P8NDZ8</accession>
<dbReference type="InterPro" id="IPR002130">
    <property type="entry name" value="Cyclophilin-type_PPIase_dom"/>
</dbReference>
<evidence type="ECO:0000259" key="20">
    <source>
        <dbReference type="PROSITE" id="PS50072"/>
    </source>
</evidence>
<dbReference type="GO" id="GO:0008380">
    <property type="term" value="P:RNA splicing"/>
    <property type="evidence" value="ECO:0007669"/>
    <property type="project" value="UniProtKB-KW"/>
</dbReference>
<dbReference type="PANTHER" id="PTHR45625:SF6">
    <property type="entry name" value="SPLICEOSOME-ASSOCIATED PROTEIN CWC27 HOMOLOG"/>
    <property type="match status" value="1"/>
</dbReference>
<evidence type="ECO:0000256" key="3">
    <source>
        <dbReference type="ARBA" id="ARBA00004496"/>
    </source>
</evidence>
<sequence>MSAHYTTEPPPTASATLHTTFGPIHIALFANQTPLTCKNFLQHCLDNYYAGTIFHRIVPDFIVQGGDPTGTGSGGTSIYEYPEFEYDPEARDPNEKVVLRDELHSRLRFNRRGLVGMAKSEDGTYGSQFFITLANAERELNGQCTLFGRVEGDSIYNVLKIAEAERVEGTERPVYPVKVVSCEVGELGPFAGKLKRRETIATAPAAEEKPAAKKKKKAKGGKTLLSFGGDEGDEDVPLRPSKPKFNPTLVVDAGIPPANDAPKKTSPEAEQQTRKRPRSPSPRRSLSAERKHRPKTPDPLTQLPLPDPESPARSPPQSPPARQSILSRTRAEIENLKASMRRTVDTGPADTGRKKSALEAMIPETAIRGRKRPPPGTVNGAGRGSSTNGVTGFSSAAEDETLRMFNAFKAKLESADAKSGPHGKTSISASDTTKYTSQAKSNTEPEDEEAQLCDLHFIANCQSCKSWDDTGTAEEAPDDDDRDWLTHELRFGKDMLGKDLQWKREHPDDVDSLVVIDPREREKEFVGGKRRGLERDRERDRKRERVGDQEWDRRRREKP</sequence>